<dbReference type="Proteomes" id="UP001222325">
    <property type="component" value="Unassembled WGS sequence"/>
</dbReference>
<evidence type="ECO:0000313" key="2">
    <source>
        <dbReference type="Proteomes" id="UP001222325"/>
    </source>
</evidence>
<proteinExistence type="predicted"/>
<evidence type="ECO:0000313" key="1">
    <source>
        <dbReference type="EMBL" id="KAJ7093966.1"/>
    </source>
</evidence>
<dbReference type="EMBL" id="JARJCN010000015">
    <property type="protein sequence ID" value="KAJ7093966.1"/>
    <property type="molecule type" value="Genomic_DNA"/>
</dbReference>
<accession>A0AAD6XPM7</accession>
<comment type="caution">
    <text evidence="1">The sequence shown here is derived from an EMBL/GenBank/DDBJ whole genome shotgun (WGS) entry which is preliminary data.</text>
</comment>
<name>A0AAD6XPM7_9AGAR</name>
<organism evidence="1 2">
    <name type="scientific">Mycena belliarum</name>
    <dbReference type="NCBI Taxonomy" id="1033014"/>
    <lineage>
        <taxon>Eukaryota</taxon>
        <taxon>Fungi</taxon>
        <taxon>Dikarya</taxon>
        <taxon>Basidiomycota</taxon>
        <taxon>Agaricomycotina</taxon>
        <taxon>Agaricomycetes</taxon>
        <taxon>Agaricomycetidae</taxon>
        <taxon>Agaricales</taxon>
        <taxon>Marasmiineae</taxon>
        <taxon>Mycenaceae</taxon>
        <taxon>Mycena</taxon>
    </lineage>
</organism>
<keyword evidence="2" id="KW-1185">Reference proteome</keyword>
<protein>
    <submittedName>
        <fullName evidence="1">Uncharacterized protein</fullName>
    </submittedName>
</protein>
<gene>
    <name evidence="1" type="ORF">B0H15DRAFT_148273</name>
</gene>
<reference evidence="1" key="1">
    <citation type="submission" date="2023-03" db="EMBL/GenBank/DDBJ databases">
        <title>Massive genome expansion in bonnet fungi (Mycena s.s.) driven by repeated elements and novel gene families across ecological guilds.</title>
        <authorList>
            <consortium name="Lawrence Berkeley National Laboratory"/>
            <person name="Harder C.B."/>
            <person name="Miyauchi S."/>
            <person name="Viragh M."/>
            <person name="Kuo A."/>
            <person name="Thoen E."/>
            <person name="Andreopoulos B."/>
            <person name="Lu D."/>
            <person name="Skrede I."/>
            <person name="Drula E."/>
            <person name="Henrissat B."/>
            <person name="Morin E."/>
            <person name="Kohler A."/>
            <person name="Barry K."/>
            <person name="LaButti K."/>
            <person name="Morin E."/>
            <person name="Salamov A."/>
            <person name="Lipzen A."/>
            <person name="Mereny Z."/>
            <person name="Hegedus B."/>
            <person name="Baldrian P."/>
            <person name="Stursova M."/>
            <person name="Weitz H."/>
            <person name="Taylor A."/>
            <person name="Grigoriev I.V."/>
            <person name="Nagy L.G."/>
            <person name="Martin F."/>
            <person name="Kauserud H."/>
        </authorList>
    </citation>
    <scope>NUCLEOTIDE SEQUENCE</scope>
    <source>
        <strain evidence="1">CBHHK173m</strain>
    </source>
</reference>
<sequence>MILDEKILSPPPPYTKATVPTSSAHWRTFSALPPHLLLHIVYATFSDAYDIEDAKEQRKTLYWLAVGLRLVNRLCYTTSMNVLRSIYLPAYAARVRPPHTSDPFPHAHSQALRAPLASLQRETRTLDFFVALRVREDVWADDSELHLARGEAYADLFGLVQPRSRLEDLVREYGVEQGLMYIDRRSGRASSSSSAADLPAGALPTSTVLRSAASQTALTARLAAKASADSASSSSFWRMTIGKGKSKAVEHVRAPSMKVTINPLPFSALSVSFSSRRVGLILVSPGEGLSMRSKRTVVEVARTRDEPLEVAARRLVWELRDWLVDGVDGL</sequence>
<dbReference type="AlphaFoldDB" id="A0AAD6XPM7"/>